<dbReference type="InterPro" id="IPR036909">
    <property type="entry name" value="Cyt_c-like_dom_sf"/>
</dbReference>
<keyword evidence="1 4" id="KW-0349">Heme</keyword>
<dbReference type="PROSITE" id="PS51007">
    <property type="entry name" value="CYTC"/>
    <property type="match status" value="1"/>
</dbReference>
<reference evidence="7 8" key="1">
    <citation type="submission" date="2017-06" db="EMBL/GenBank/DDBJ databases">
        <title>Genome Sequencing of the methanotroph Methylovulum psychrotolerants str. HV10-M2 isolated from a high-altitude environment.</title>
        <authorList>
            <person name="Mateos-Rivera A."/>
        </authorList>
    </citation>
    <scope>NUCLEOTIDE SEQUENCE [LARGE SCALE GENOMIC DNA]</scope>
    <source>
        <strain evidence="7 8">HV10_M2</strain>
    </source>
</reference>
<dbReference type="Pfam" id="PF13442">
    <property type="entry name" value="Cytochrome_CBB3"/>
    <property type="match status" value="1"/>
</dbReference>
<evidence type="ECO:0000313" key="7">
    <source>
        <dbReference type="EMBL" id="ASF48314.1"/>
    </source>
</evidence>
<feature type="domain" description="Cytochrome c" evidence="6">
    <location>
        <begin position="106"/>
        <end position="180"/>
    </location>
</feature>
<protein>
    <recommendedName>
        <fullName evidence="6">Cytochrome c domain-containing protein</fullName>
    </recommendedName>
</protein>
<sequence>MTRLWRQSWNTVWLRNAATFKTFCRLITYRSLHPVRTRPHPNPAQMGRLHQTITRGKSIMRVLPNIVNISLGLVLLTGAIGVASAQGNFATATTATAPNCMAATLDAAGEGRRAFMRLNCYSCHGMGAKGGIMAPNIAGAEAGDIKEVVPNGSDEGMPAFKKYLCTNDIANLTAYLRLVGTGKEPTFTEWWVTYPAR</sequence>
<dbReference type="EMBL" id="CP022129">
    <property type="protein sequence ID" value="ASF48314.1"/>
    <property type="molecule type" value="Genomic_DNA"/>
</dbReference>
<dbReference type="GO" id="GO:0020037">
    <property type="term" value="F:heme binding"/>
    <property type="evidence" value="ECO:0007669"/>
    <property type="project" value="InterPro"/>
</dbReference>
<keyword evidence="5" id="KW-0812">Transmembrane</keyword>
<dbReference type="Gene3D" id="1.10.760.10">
    <property type="entry name" value="Cytochrome c-like domain"/>
    <property type="match status" value="1"/>
</dbReference>
<keyword evidence="5" id="KW-0472">Membrane</keyword>
<feature type="transmembrane region" description="Helical" evidence="5">
    <location>
        <begin position="62"/>
        <end position="83"/>
    </location>
</feature>
<keyword evidence="2 4" id="KW-0479">Metal-binding</keyword>
<dbReference type="InterPro" id="IPR009056">
    <property type="entry name" value="Cyt_c-like_dom"/>
</dbReference>
<evidence type="ECO:0000256" key="5">
    <source>
        <dbReference type="SAM" id="Phobius"/>
    </source>
</evidence>
<dbReference type="SUPFAM" id="SSF46626">
    <property type="entry name" value="Cytochrome c"/>
    <property type="match status" value="1"/>
</dbReference>
<keyword evidence="3 4" id="KW-0408">Iron</keyword>
<accession>A0A1Z4C4A9</accession>
<name>A0A1Z4C4A9_9GAMM</name>
<gene>
    <name evidence="7" type="ORF">CEK71_20840</name>
</gene>
<keyword evidence="5" id="KW-1133">Transmembrane helix</keyword>
<dbReference type="Proteomes" id="UP000197019">
    <property type="component" value="Chromosome"/>
</dbReference>
<evidence type="ECO:0000313" key="8">
    <source>
        <dbReference type="Proteomes" id="UP000197019"/>
    </source>
</evidence>
<dbReference type="GO" id="GO:0046872">
    <property type="term" value="F:metal ion binding"/>
    <property type="evidence" value="ECO:0007669"/>
    <property type="project" value="UniProtKB-KW"/>
</dbReference>
<dbReference type="GO" id="GO:0009055">
    <property type="term" value="F:electron transfer activity"/>
    <property type="evidence" value="ECO:0007669"/>
    <property type="project" value="InterPro"/>
</dbReference>
<dbReference type="AlphaFoldDB" id="A0A1Z4C4A9"/>
<proteinExistence type="predicted"/>
<dbReference type="KEGG" id="mpsy:CEK71_20840"/>
<organism evidence="7 8">
    <name type="scientific">Methylovulum psychrotolerans</name>
    <dbReference type="NCBI Taxonomy" id="1704499"/>
    <lineage>
        <taxon>Bacteria</taxon>
        <taxon>Pseudomonadati</taxon>
        <taxon>Pseudomonadota</taxon>
        <taxon>Gammaproteobacteria</taxon>
        <taxon>Methylococcales</taxon>
        <taxon>Methylococcaceae</taxon>
        <taxon>Methylovulum</taxon>
    </lineage>
</organism>
<evidence type="ECO:0000256" key="2">
    <source>
        <dbReference type="ARBA" id="ARBA00022723"/>
    </source>
</evidence>
<evidence type="ECO:0000256" key="4">
    <source>
        <dbReference type="PROSITE-ProRule" id="PRU00433"/>
    </source>
</evidence>
<keyword evidence="8" id="KW-1185">Reference proteome</keyword>
<evidence type="ECO:0000259" key="6">
    <source>
        <dbReference type="PROSITE" id="PS51007"/>
    </source>
</evidence>
<evidence type="ECO:0000256" key="3">
    <source>
        <dbReference type="ARBA" id="ARBA00023004"/>
    </source>
</evidence>
<evidence type="ECO:0000256" key="1">
    <source>
        <dbReference type="ARBA" id="ARBA00022617"/>
    </source>
</evidence>